<dbReference type="InterPro" id="IPR006139">
    <property type="entry name" value="D-isomer_2_OHA_DH_cat_dom"/>
</dbReference>
<dbReference type="Pfam" id="PF00389">
    <property type="entry name" value="2-Hacid_dh"/>
    <property type="match status" value="1"/>
</dbReference>
<gene>
    <name evidence="7" type="ORF">DRB17_06105</name>
</gene>
<feature type="domain" description="D-isomer specific 2-hydroxyacid dehydrogenase NAD-binding" evidence="6">
    <location>
        <begin position="113"/>
        <end position="289"/>
    </location>
</feature>
<evidence type="ECO:0000256" key="3">
    <source>
        <dbReference type="ARBA" id="ARBA00023027"/>
    </source>
</evidence>
<protein>
    <submittedName>
        <fullName evidence="7">D-glycerate dehydrogenase</fullName>
    </submittedName>
</protein>
<dbReference type="PROSITE" id="PS00671">
    <property type="entry name" value="D_2_HYDROXYACID_DH_3"/>
    <property type="match status" value="1"/>
</dbReference>
<dbReference type="InterPro" id="IPR036291">
    <property type="entry name" value="NAD(P)-bd_dom_sf"/>
</dbReference>
<comment type="similarity">
    <text evidence="1 4">Belongs to the D-isomer specific 2-hydroxyacid dehydrogenase family.</text>
</comment>
<sequence length="321" mass="34471">MADTPVVFVTRNVPDAVEARLRRGYTPRINDSDRALSADDIVAGAEGADALVVTPPDKVTAEVIDRLPGSVKAIGCFSVGTNHVDLDAAKARGLVVTNTPGVLTEATADIAMLLILGATRRAWEGQAMLRGDDWHGWTPTQLMGVELSGKRLGILGMGRIGQAVARRAEGFGLKVHYHNRRRLSPDEARGATYHDTPESLLAVSDILSLHCPATPETQGFLNAERIERLPTDAVVINTSRGDVVDDDALIAALRSGRLFAAGLDVFVGEPNIHPDYRKLDNAYLLPHLGSATVETRNAMGFKVLDNLDAFFAGQEPPDRVA</sequence>
<dbReference type="GO" id="GO:0016618">
    <property type="term" value="F:hydroxypyruvate reductase [NAD(P)H] activity"/>
    <property type="evidence" value="ECO:0007669"/>
    <property type="project" value="TreeGrafter"/>
</dbReference>
<dbReference type="InterPro" id="IPR029753">
    <property type="entry name" value="D-isomer_DH_CS"/>
</dbReference>
<keyword evidence="8" id="KW-1185">Reference proteome</keyword>
<dbReference type="GO" id="GO:0030267">
    <property type="term" value="F:glyoxylate reductase (NADPH) activity"/>
    <property type="evidence" value="ECO:0007669"/>
    <property type="project" value="TreeGrafter"/>
</dbReference>
<dbReference type="FunFam" id="3.40.50.720:FF:000203">
    <property type="entry name" value="D-3-phosphoglycerate dehydrogenase (SerA)"/>
    <property type="match status" value="1"/>
</dbReference>
<dbReference type="PROSITE" id="PS00670">
    <property type="entry name" value="D_2_HYDROXYACID_DH_2"/>
    <property type="match status" value="1"/>
</dbReference>
<keyword evidence="3" id="KW-0520">NAD</keyword>
<evidence type="ECO:0000259" key="6">
    <source>
        <dbReference type="Pfam" id="PF02826"/>
    </source>
</evidence>
<evidence type="ECO:0000256" key="2">
    <source>
        <dbReference type="ARBA" id="ARBA00023002"/>
    </source>
</evidence>
<dbReference type="SUPFAM" id="SSF51735">
    <property type="entry name" value="NAD(P)-binding Rossmann-fold domains"/>
    <property type="match status" value="1"/>
</dbReference>
<evidence type="ECO:0000256" key="4">
    <source>
        <dbReference type="RuleBase" id="RU003719"/>
    </source>
</evidence>
<dbReference type="GO" id="GO:0051287">
    <property type="term" value="F:NAD binding"/>
    <property type="evidence" value="ECO:0007669"/>
    <property type="project" value="InterPro"/>
</dbReference>
<dbReference type="InterPro" id="IPR050223">
    <property type="entry name" value="D-isomer_2-hydroxyacid_DH"/>
</dbReference>
<name>A0A369TBT1_9PROT</name>
<evidence type="ECO:0000313" key="7">
    <source>
        <dbReference type="EMBL" id="RDD62730.1"/>
    </source>
</evidence>
<evidence type="ECO:0000259" key="5">
    <source>
        <dbReference type="Pfam" id="PF00389"/>
    </source>
</evidence>
<reference evidence="7 8" key="1">
    <citation type="submission" date="2018-07" db="EMBL/GenBank/DDBJ databases">
        <title>Venubactetium sediminum gen. nov., sp. nov., isolated from a marine solar saltern.</title>
        <authorList>
            <person name="Wang S."/>
        </authorList>
    </citation>
    <scope>NUCLEOTIDE SEQUENCE [LARGE SCALE GENOMIC DNA]</scope>
    <source>
        <strain evidence="7 8">WD2A32</strain>
    </source>
</reference>
<evidence type="ECO:0000313" key="8">
    <source>
        <dbReference type="Proteomes" id="UP000253941"/>
    </source>
</evidence>
<comment type="caution">
    <text evidence="7">The sequence shown here is derived from an EMBL/GenBank/DDBJ whole genome shotgun (WGS) entry which is preliminary data.</text>
</comment>
<keyword evidence="2 4" id="KW-0560">Oxidoreductase</keyword>
<dbReference type="EMBL" id="QPMH01000004">
    <property type="protein sequence ID" value="RDD62730.1"/>
    <property type="molecule type" value="Genomic_DNA"/>
</dbReference>
<feature type="domain" description="D-isomer specific 2-hydroxyacid dehydrogenase catalytic" evidence="5">
    <location>
        <begin position="7"/>
        <end position="320"/>
    </location>
</feature>
<dbReference type="CDD" id="cd05301">
    <property type="entry name" value="GDH"/>
    <property type="match status" value="1"/>
</dbReference>
<dbReference type="InterPro" id="IPR006140">
    <property type="entry name" value="D-isomer_DH_NAD-bd"/>
</dbReference>
<dbReference type="Proteomes" id="UP000253941">
    <property type="component" value="Unassembled WGS sequence"/>
</dbReference>
<dbReference type="RefSeq" id="WP_114581305.1">
    <property type="nucleotide sequence ID" value="NZ_QPMH01000004.1"/>
</dbReference>
<dbReference type="Gene3D" id="3.40.50.720">
    <property type="entry name" value="NAD(P)-binding Rossmann-like Domain"/>
    <property type="match status" value="2"/>
</dbReference>
<dbReference type="GO" id="GO:0005829">
    <property type="term" value="C:cytosol"/>
    <property type="evidence" value="ECO:0007669"/>
    <property type="project" value="TreeGrafter"/>
</dbReference>
<dbReference type="PANTHER" id="PTHR10996:SF283">
    <property type="entry name" value="GLYOXYLATE_HYDROXYPYRUVATE REDUCTASE B"/>
    <property type="match status" value="1"/>
</dbReference>
<dbReference type="AlphaFoldDB" id="A0A369TBT1"/>
<evidence type="ECO:0000256" key="1">
    <source>
        <dbReference type="ARBA" id="ARBA00005854"/>
    </source>
</evidence>
<accession>A0A369TBT1</accession>
<dbReference type="Pfam" id="PF02826">
    <property type="entry name" value="2-Hacid_dh_C"/>
    <property type="match status" value="1"/>
</dbReference>
<dbReference type="PROSITE" id="PS00065">
    <property type="entry name" value="D_2_HYDROXYACID_DH_1"/>
    <property type="match status" value="1"/>
</dbReference>
<dbReference type="SUPFAM" id="SSF52283">
    <property type="entry name" value="Formate/glycerate dehydrogenase catalytic domain-like"/>
    <property type="match status" value="1"/>
</dbReference>
<dbReference type="InterPro" id="IPR029752">
    <property type="entry name" value="D-isomer_DH_CS1"/>
</dbReference>
<organism evidence="7 8">
    <name type="scientific">Ferruginivarius sediminum</name>
    <dbReference type="NCBI Taxonomy" id="2661937"/>
    <lineage>
        <taxon>Bacteria</taxon>
        <taxon>Pseudomonadati</taxon>
        <taxon>Pseudomonadota</taxon>
        <taxon>Alphaproteobacteria</taxon>
        <taxon>Rhodospirillales</taxon>
        <taxon>Rhodospirillaceae</taxon>
        <taxon>Ferruginivarius</taxon>
    </lineage>
</organism>
<dbReference type="PANTHER" id="PTHR10996">
    <property type="entry name" value="2-HYDROXYACID DEHYDROGENASE-RELATED"/>
    <property type="match status" value="1"/>
</dbReference>
<proteinExistence type="inferred from homology"/>